<dbReference type="GeneID" id="112683026"/>
<evidence type="ECO:0000313" key="2">
    <source>
        <dbReference type="Proteomes" id="UP000694846"/>
    </source>
</evidence>
<gene>
    <name evidence="3 4" type="primary">LOC112683026</name>
</gene>
<dbReference type="Proteomes" id="UP000694846">
    <property type="component" value="Unplaced"/>
</dbReference>
<dbReference type="RefSeq" id="XP_025409651.1">
    <property type="nucleotide sequence ID" value="XM_025553866.1"/>
</dbReference>
<evidence type="ECO:0000313" key="3">
    <source>
        <dbReference type="RefSeq" id="XP_025409651.1"/>
    </source>
</evidence>
<feature type="region of interest" description="Disordered" evidence="1">
    <location>
        <begin position="70"/>
        <end position="95"/>
    </location>
</feature>
<name>A0A8B8FGK0_9HEMI</name>
<accession>A0A8B8FGK0</accession>
<sequence length="166" mass="19218">MIIGFSVRFTSVEMYNDSPPERRQMHRQPERYRHPRLRTSANTTTVDQHGHVRRCYGSQPGRGTYCVRRRTAPPRPPSYEQHRTTSVTVRSSANRRHRRHRCSCIRDHYRPVASAVISEVVQTVRFRARAPQTVADGDDGTRLSGTELGRRFGQLLARRCPPTPRL</sequence>
<keyword evidence="2" id="KW-1185">Reference proteome</keyword>
<organism evidence="2 4">
    <name type="scientific">Sipha flava</name>
    <name type="common">yellow sugarcane aphid</name>
    <dbReference type="NCBI Taxonomy" id="143950"/>
    <lineage>
        <taxon>Eukaryota</taxon>
        <taxon>Metazoa</taxon>
        <taxon>Ecdysozoa</taxon>
        <taxon>Arthropoda</taxon>
        <taxon>Hexapoda</taxon>
        <taxon>Insecta</taxon>
        <taxon>Pterygota</taxon>
        <taxon>Neoptera</taxon>
        <taxon>Paraneoptera</taxon>
        <taxon>Hemiptera</taxon>
        <taxon>Sternorrhyncha</taxon>
        <taxon>Aphidomorpha</taxon>
        <taxon>Aphidoidea</taxon>
        <taxon>Aphididae</taxon>
        <taxon>Sipha</taxon>
    </lineage>
</organism>
<reference evidence="3 4" key="1">
    <citation type="submission" date="2025-04" db="UniProtKB">
        <authorList>
            <consortium name="RefSeq"/>
        </authorList>
    </citation>
    <scope>IDENTIFICATION</scope>
    <source>
        <tissue evidence="3 4">Whole body</tissue>
    </source>
</reference>
<dbReference type="AlphaFoldDB" id="A0A8B8FGK0"/>
<proteinExistence type="predicted"/>
<protein>
    <submittedName>
        <fullName evidence="3 4">Uncharacterized protein LOC112683026</fullName>
    </submittedName>
</protein>
<evidence type="ECO:0000256" key="1">
    <source>
        <dbReference type="SAM" id="MobiDB-lite"/>
    </source>
</evidence>
<evidence type="ECO:0000313" key="4">
    <source>
        <dbReference type="RefSeq" id="XP_025409652.1"/>
    </source>
</evidence>
<dbReference type="RefSeq" id="XP_025409652.1">
    <property type="nucleotide sequence ID" value="XM_025553867.1"/>
</dbReference>